<reference evidence="7" key="1">
    <citation type="journal article" date="2019" name="Int. J. Syst. Evol. Microbiol.">
        <title>The Global Catalogue of Microorganisms (GCM) 10K type strain sequencing project: providing services to taxonomists for standard genome sequencing and annotation.</title>
        <authorList>
            <consortium name="The Broad Institute Genomics Platform"/>
            <consortium name="The Broad Institute Genome Sequencing Center for Infectious Disease"/>
            <person name="Wu L."/>
            <person name="Ma J."/>
        </authorList>
    </citation>
    <scope>NUCLEOTIDE SEQUENCE [LARGE SCALE GENOMIC DNA]</scope>
    <source>
        <strain evidence="7">JCM 16112</strain>
    </source>
</reference>
<dbReference type="InterPro" id="IPR036852">
    <property type="entry name" value="Peptidase_S8/S53_dom_sf"/>
</dbReference>
<keyword evidence="3 4" id="KW-0720">Serine protease</keyword>
<dbReference type="PROSITE" id="PS00136">
    <property type="entry name" value="SUBTILASE_ASP"/>
    <property type="match status" value="1"/>
</dbReference>
<dbReference type="InterPro" id="IPR000209">
    <property type="entry name" value="Peptidase_S8/S53_dom"/>
</dbReference>
<name>A0ABP3Y6I3_9BACT</name>
<dbReference type="PANTHER" id="PTHR42884:SF14">
    <property type="entry name" value="NEUROENDOCRINE CONVERTASE 1"/>
    <property type="match status" value="1"/>
</dbReference>
<dbReference type="PANTHER" id="PTHR42884">
    <property type="entry name" value="PROPROTEIN CONVERTASE SUBTILISIN/KEXIN-RELATED"/>
    <property type="match status" value="1"/>
</dbReference>
<dbReference type="PROSITE" id="PS51892">
    <property type="entry name" value="SUBTILASE"/>
    <property type="match status" value="1"/>
</dbReference>
<keyword evidence="1 4" id="KW-0645">Protease</keyword>
<dbReference type="Pfam" id="PF00082">
    <property type="entry name" value="Peptidase_S8"/>
    <property type="match status" value="1"/>
</dbReference>
<dbReference type="PROSITE" id="PS51257">
    <property type="entry name" value="PROKAR_LIPOPROTEIN"/>
    <property type="match status" value="1"/>
</dbReference>
<dbReference type="CDD" id="cd00306">
    <property type="entry name" value="Peptidases_S8_S53"/>
    <property type="match status" value="1"/>
</dbReference>
<keyword evidence="2 4" id="KW-0378">Hydrolase</keyword>
<proteinExistence type="inferred from homology"/>
<dbReference type="SUPFAM" id="SSF52743">
    <property type="entry name" value="Subtilisin-like"/>
    <property type="match status" value="1"/>
</dbReference>
<keyword evidence="7" id="KW-1185">Reference proteome</keyword>
<dbReference type="Proteomes" id="UP001500469">
    <property type="component" value="Unassembled WGS sequence"/>
</dbReference>
<feature type="active site" description="Charge relay system" evidence="4">
    <location>
        <position position="465"/>
    </location>
</feature>
<comment type="caution">
    <text evidence="6">The sequence shown here is derived from an EMBL/GenBank/DDBJ whole genome shotgun (WGS) entry which is preliminary data.</text>
</comment>
<feature type="active site" description="Charge relay system" evidence="4">
    <location>
        <position position="245"/>
    </location>
</feature>
<dbReference type="InterPro" id="IPR015500">
    <property type="entry name" value="Peptidase_S8_subtilisin-rel"/>
</dbReference>
<accession>A0ABP3Y6I3</accession>
<gene>
    <name evidence="6" type="ORF">GCM10009119_00280</name>
</gene>
<dbReference type="EMBL" id="BAAAFI010000001">
    <property type="protein sequence ID" value="GAA0877060.1"/>
    <property type="molecule type" value="Genomic_DNA"/>
</dbReference>
<protein>
    <recommendedName>
        <fullName evidence="5">Peptidase S8/S53 domain-containing protein</fullName>
    </recommendedName>
</protein>
<dbReference type="RefSeq" id="WP_343847749.1">
    <property type="nucleotide sequence ID" value="NZ_BAAAFI010000001.1"/>
</dbReference>
<organism evidence="6 7">
    <name type="scientific">Algoriphagus jejuensis</name>
    <dbReference type="NCBI Taxonomy" id="419934"/>
    <lineage>
        <taxon>Bacteria</taxon>
        <taxon>Pseudomonadati</taxon>
        <taxon>Bacteroidota</taxon>
        <taxon>Cytophagia</taxon>
        <taxon>Cytophagales</taxon>
        <taxon>Cyclobacteriaceae</taxon>
        <taxon>Algoriphagus</taxon>
    </lineage>
</organism>
<evidence type="ECO:0000256" key="2">
    <source>
        <dbReference type="ARBA" id="ARBA00022801"/>
    </source>
</evidence>
<comment type="similarity">
    <text evidence="4">Belongs to the peptidase S8 family.</text>
</comment>
<evidence type="ECO:0000313" key="7">
    <source>
        <dbReference type="Proteomes" id="UP001500469"/>
    </source>
</evidence>
<dbReference type="PRINTS" id="PR00723">
    <property type="entry name" value="SUBTILISIN"/>
</dbReference>
<evidence type="ECO:0000256" key="3">
    <source>
        <dbReference type="ARBA" id="ARBA00022825"/>
    </source>
</evidence>
<evidence type="ECO:0000313" key="6">
    <source>
        <dbReference type="EMBL" id="GAA0877060.1"/>
    </source>
</evidence>
<dbReference type="InterPro" id="IPR023827">
    <property type="entry name" value="Peptidase_S8_Asp-AS"/>
</dbReference>
<feature type="active site" description="Charge relay system" evidence="4">
    <location>
        <position position="294"/>
    </location>
</feature>
<feature type="domain" description="Peptidase S8/S53" evidence="5">
    <location>
        <begin position="236"/>
        <end position="511"/>
    </location>
</feature>
<evidence type="ECO:0000259" key="5">
    <source>
        <dbReference type="Pfam" id="PF00082"/>
    </source>
</evidence>
<evidence type="ECO:0000256" key="4">
    <source>
        <dbReference type="PROSITE-ProRule" id="PRU01240"/>
    </source>
</evidence>
<evidence type="ECO:0000256" key="1">
    <source>
        <dbReference type="ARBA" id="ARBA00022670"/>
    </source>
</evidence>
<dbReference type="Gene3D" id="3.40.50.200">
    <property type="entry name" value="Peptidase S8/S53 domain"/>
    <property type="match status" value="1"/>
</dbReference>
<sequence length="522" mass="55778">MFLKVKFNLIPVLGILFVFSCTQEEIPTSSLLEQNEASVELIASSEIDKIILKSIQETGDFVWMDQSDLLLYSALLQGDSILTIGYQPAGQSQANARIGLDDVTDESWKASASLILSMISETLETNGNSAARLKDPEATIHESLPYLEVKISEFSVLLNLRKMPEVRYFEPIGYQFNYDLLNGDNPYGRITSDSGCENDPQSNLSASDYSIVSPGAKASWNYPQMGISQAWTMSTGAGITVGVIDTGLSPDQALFGTAFNSGQSSGRTVQKFGTYKTGFLWWKSYDGPNDQCGHGTAMSGIVASPRNTSGAAVGVAYNSNLISVRGTSDVIFNTTDEKNGVAEALVLLGNRSDVKIISLSIGDVFSNSKVADAIRYAYNRGKLIFAAAGTSTSFTNWFGVIFPATMAETVAVTGVKEGSGYQRCDTCHSGSKVEFTVVMERSGTNTKPITLASSGNIPSTVGGSSVATSTASGIAALVWAANPGWTRTQVLDRLRTTSDLYPSRNSQYGFGNMDAAAAVGVY</sequence>